<keyword evidence="14" id="KW-1185">Reference proteome</keyword>
<keyword evidence="8" id="KW-0472">Membrane</keyword>
<dbReference type="GO" id="GO:0031966">
    <property type="term" value="C:mitochondrial membrane"/>
    <property type="evidence" value="ECO:0007669"/>
    <property type="project" value="UniProtKB-SubCell"/>
</dbReference>
<evidence type="ECO:0000256" key="5">
    <source>
        <dbReference type="ARBA" id="ARBA00022840"/>
    </source>
</evidence>
<dbReference type="SUPFAM" id="SSF52540">
    <property type="entry name" value="P-loop containing nucleoside triphosphate hydrolases"/>
    <property type="match status" value="1"/>
</dbReference>
<comment type="subcellular location">
    <subcellularLocation>
        <location evidence="1">Mitochondrion membrane</location>
    </subcellularLocation>
</comment>
<evidence type="ECO:0000256" key="11">
    <source>
        <dbReference type="SAM" id="MobiDB-lite"/>
    </source>
</evidence>
<protein>
    <recommendedName>
        <fullName evidence="12">BCS1 N-terminal domain-containing protein</fullName>
    </recommendedName>
</protein>
<dbReference type="STRING" id="196109.A0A136IKH7"/>
<dbReference type="InterPro" id="IPR027417">
    <property type="entry name" value="P-loop_NTPase"/>
</dbReference>
<accession>A0A136IKH7</accession>
<feature type="compositionally biased region" description="Basic and acidic residues" evidence="11">
    <location>
        <begin position="390"/>
        <end position="403"/>
    </location>
</feature>
<name>A0A136IKH7_9PEZI</name>
<dbReference type="InterPro" id="IPR003960">
    <property type="entry name" value="ATPase_AAA_CS"/>
</dbReference>
<dbReference type="Pfam" id="PF08740">
    <property type="entry name" value="BCS1_N"/>
    <property type="match status" value="1"/>
</dbReference>
<dbReference type="SMART" id="SM01024">
    <property type="entry name" value="BCS1_N"/>
    <property type="match status" value="1"/>
</dbReference>
<feature type="region of interest" description="Disordered" evidence="11">
    <location>
        <begin position="376"/>
        <end position="403"/>
    </location>
</feature>
<dbReference type="Gene3D" id="3.40.50.300">
    <property type="entry name" value="P-loop containing nucleotide triphosphate hydrolases"/>
    <property type="match status" value="1"/>
</dbReference>
<sequence length="466" mass="51435">MSGLRSIPLFSIAEHWLGFDAGQMPFILGYAWTAYFVIKRLYDLVGLLVVKYFTTDVRISSNSEVYTPLMEWLAKSQMVSSRSFIVETMAKKDGEDRAMPIANLKHKFWWEGWQFTLRHTQHTSVHEGDYSGAGAVCETRVVVISCRSRTPKPLEDLVNHISSEYNAAQEAHTVIKWPKRPQYRAQGDQPWCTAKIGPKRAIETVFLDGAKKKEILDDINKYLHPKAPKWYGDRALAGVFGLILYTISLNDASLTENDLGTLFSKLPPRCIVLLEDIDTAGLRRSGDESDYSGRGMQNGFHRGGNSGKQGISLSSLLNAIDGVAAQEGRVLIITTNAPESLDEALIRPGRVDIQVKFANATRAQAQEQFVRMFKTNEEGPAPPASPAAEGNKRHNDLPGNKVEKDPLLSAAEEFASKVPEGHLSSAQIQEFLIQHRDDPTGASAGCKSLNGNGRGFNATVVATTVF</sequence>
<evidence type="ECO:0000256" key="4">
    <source>
        <dbReference type="ARBA" id="ARBA00022801"/>
    </source>
</evidence>
<reference evidence="14" key="1">
    <citation type="submission" date="2016-02" db="EMBL/GenBank/DDBJ databases">
        <title>Draft genome sequence of Microdochium bolleyi, a fungal endophyte of beachgrass.</title>
        <authorList>
            <consortium name="DOE Joint Genome Institute"/>
            <person name="David A.S."/>
            <person name="May G."/>
            <person name="Haridas S."/>
            <person name="Lim J."/>
            <person name="Wang M."/>
            <person name="Labutti K."/>
            <person name="Lipzen A."/>
            <person name="Barry K."/>
            <person name="Grigoriev I.V."/>
        </authorList>
    </citation>
    <scope>NUCLEOTIDE SEQUENCE [LARGE SCALE GENOMIC DNA]</scope>
    <source>
        <strain evidence="14">J235TASD1</strain>
    </source>
</reference>
<evidence type="ECO:0000256" key="3">
    <source>
        <dbReference type="ARBA" id="ARBA00022741"/>
    </source>
</evidence>
<dbReference type="Pfam" id="PF25426">
    <property type="entry name" value="AAA_lid_BCS1"/>
    <property type="match status" value="1"/>
</dbReference>
<dbReference type="PANTHER" id="PTHR23070">
    <property type="entry name" value="BCS1 AAA-TYPE ATPASE"/>
    <property type="match status" value="1"/>
</dbReference>
<dbReference type="InterPro" id="IPR014851">
    <property type="entry name" value="BCS1_N"/>
</dbReference>
<dbReference type="AlphaFoldDB" id="A0A136IKH7"/>
<evidence type="ECO:0000313" key="13">
    <source>
        <dbReference type="EMBL" id="KXJ85278.1"/>
    </source>
</evidence>
<evidence type="ECO:0000256" key="7">
    <source>
        <dbReference type="ARBA" id="ARBA00023128"/>
    </source>
</evidence>
<comment type="catalytic activity">
    <reaction evidence="9">
        <text>ATP + H2O = ADP + phosphate + H(+)</text>
        <dbReference type="Rhea" id="RHEA:13065"/>
        <dbReference type="ChEBI" id="CHEBI:15377"/>
        <dbReference type="ChEBI" id="CHEBI:15378"/>
        <dbReference type="ChEBI" id="CHEBI:30616"/>
        <dbReference type="ChEBI" id="CHEBI:43474"/>
        <dbReference type="ChEBI" id="CHEBI:456216"/>
    </reaction>
    <physiologicalReaction direction="left-to-right" evidence="9">
        <dbReference type="Rhea" id="RHEA:13066"/>
    </physiologicalReaction>
</comment>
<comment type="similarity">
    <text evidence="10">Belongs to the AAA ATPase family.</text>
</comment>
<keyword evidence="3 10" id="KW-0547">Nucleotide-binding</keyword>
<evidence type="ECO:0000256" key="6">
    <source>
        <dbReference type="ARBA" id="ARBA00022989"/>
    </source>
</evidence>
<dbReference type="EMBL" id="KQ964287">
    <property type="protein sequence ID" value="KXJ85278.1"/>
    <property type="molecule type" value="Genomic_DNA"/>
</dbReference>
<evidence type="ECO:0000256" key="2">
    <source>
        <dbReference type="ARBA" id="ARBA00022692"/>
    </source>
</evidence>
<evidence type="ECO:0000313" key="14">
    <source>
        <dbReference type="Proteomes" id="UP000070501"/>
    </source>
</evidence>
<dbReference type="InParanoid" id="A0A136IKH7"/>
<dbReference type="OrthoDB" id="4776163at2759"/>
<feature type="region of interest" description="Disordered" evidence="11">
    <location>
        <begin position="285"/>
        <end position="305"/>
    </location>
</feature>
<evidence type="ECO:0000259" key="12">
    <source>
        <dbReference type="SMART" id="SM01024"/>
    </source>
</evidence>
<gene>
    <name evidence="13" type="ORF">Micbo1qcDRAFT_210106</name>
</gene>
<evidence type="ECO:0000256" key="9">
    <source>
        <dbReference type="ARBA" id="ARBA00048778"/>
    </source>
</evidence>
<proteinExistence type="inferred from homology"/>
<keyword evidence="2" id="KW-0812">Transmembrane</keyword>
<dbReference type="Proteomes" id="UP000070501">
    <property type="component" value="Unassembled WGS sequence"/>
</dbReference>
<evidence type="ECO:0000256" key="10">
    <source>
        <dbReference type="RuleBase" id="RU003651"/>
    </source>
</evidence>
<feature type="domain" description="BCS1 N-terminal" evidence="12">
    <location>
        <begin position="26"/>
        <end position="205"/>
    </location>
</feature>
<evidence type="ECO:0000256" key="1">
    <source>
        <dbReference type="ARBA" id="ARBA00004325"/>
    </source>
</evidence>
<dbReference type="InterPro" id="IPR050747">
    <property type="entry name" value="Mitochondrial_chaperone_BCS1"/>
</dbReference>
<keyword evidence="6" id="KW-1133">Transmembrane helix</keyword>
<keyword evidence="4" id="KW-0378">Hydrolase</keyword>
<keyword evidence="5 10" id="KW-0067">ATP-binding</keyword>
<dbReference type="InterPro" id="IPR003959">
    <property type="entry name" value="ATPase_AAA_core"/>
</dbReference>
<keyword evidence="7" id="KW-0496">Mitochondrion</keyword>
<dbReference type="GO" id="GO:0005524">
    <property type="term" value="F:ATP binding"/>
    <property type="evidence" value="ECO:0007669"/>
    <property type="project" value="UniProtKB-KW"/>
</dbReference>
<dbReference type="GO" id="GO:0016887">
    <property type="term" value="F:ATP hydrolysis activity"/>
    <property type="evidence" value="ECO:0007669"/>
    <property type="project" value="InterPro"/>
</dbReference>
<organism evidence="13 14">
    <name type="scientific">Microdochium bolleyi</name>
    <dbReference type="NCBI Taxonomy" id="196109"/>
    <lineage>
        <taxon>Eukaryota</taxon>
        <taxon>Fungi</taxon>
        <taxon>Dikarya</taxon>
        <taxon>Ascomycota</taxon>
        <taxon>Pezizomycotina</taxon>
        <taxon>Sordariomycetes</taxon>
        <taxon>Xylariomycetidae</taxon>
        <taxon>Xylariales</taxon>
        <taxon>Microdochiaceae</taxon>
        <taxon>Microdochium</taxon>
    </lineage>
</organism>
<dbReference type="InterPro" id="IPR057495">
    <property type="entry name" value="AAA_lid_BCS1"/>
</dbReference>
<evidence type="ECO:0000256" key="8">
    <source>
        <dbReference type="ARBA" id="ARBA00023136"/>
    </source>
</evidence>
<dbReference type="PROSITE" id="PS00674">
    <property type="entry name" value="AAA"/>
    <property type="match status" value="1"/>
</dbReference>
<dbReference type="Pfam" id="PF00004">
    <property type="entry name" value="AAA"/>
    <property type="match status" value="1"/>
</dbReference>